<dbReference type="PANTHER" id="PTHR36607">
    <property type="entry name" value="1,2-DIHYDROXY-3-KETO-5-METHYLTHIOPENTENE DIOXYGENASE 4"/>
    <property type="match status" value="1"/>
</dbReference>
<name>A0AAV3S355_LITER</name>
<evidence type="ECO:0000256" key="1">
    <source>
        <dbReference type="SAM" id="MobiDB-lite"/>
    </source>
</evidence>
<feature type="region of interest" description="Disordered" evidence="1">
    <location>
        <begin position="322"/>
        <end position="360"/>
    </location>
</feature>
<evidence type="ECO:0000259" key="2">
    <source>
        <dbReference type="Pfam" id="PF10536"/>
    </source>
</evidence>
<evidence type="ECO:0000313" key="4">
    <source>
        <dbReference type="Proteomes" id="UP001454036"/>
    </source>
</evidence>
<accession>A0AAV3S355</accession>
<comment type="caution">
    <text evidence="3">The sequence shown here is derived from an EMBL/GenBank/DDBJ whole genome shotgun (WGS) entry which is preliminary data.</text>
</comment>
<feature type="domain" description="Aminotransferase-like plant mobile" evidence="2">
    <location>
        <begin position="36"/>
        <end position="289"/>
    </location>
</feature>
<reference evidence="3 4" key="1">
    <citation type="submission" date="2024-01" db="EMBL/GenBank/DDBJ databases">
        <title>The complete chloroplast genome sequence of Lithospermum erythrorhizon: insights into the phylogenetic relationship among Boraginaceae species and the maternal lineages of purple gromwells.</title>
        <authorList>
            <person name="Okada T."/>
            <person name="Watanabe K."/>
        </authorList>
    </citation>
    <scope>NUCLEOTIDE SEQUENCE [LARGE SCALE GENOMIC DNA]</scope>
</reference>
<dbReference type="EMBL" id="BAABME010014662">
    <property type="protein sequence ID" value="GAA0187385.1"/>
    <property type="molecule type" value="Genomic_DNA"/>
</dbReference>
<protein>
    <recommendedName>
        <fullName evidence="2">Aminotransferase-like plant mobile domain-containing protein</fullName>
    </recommendedName>
</protein>
<dbReference type="AlphaFoldDB" id="A0AAV3S355"/>
<evidence type="ECO:0000313" key="3">
    <source>
        <dbReference type="EMBL" id="GAA0187385.1"/>
    </source>
</evidence>
<sequence length="419" mass="46862">MVTFETYLGSEFSTLRKAWTEDVLSRCSDILDSAPLFDAVKASLCVYDYSEAFLKAFCENWYPSTNTLIIHQGDLSISLWDLSKIGGLPVIGHLFDKVVPTAKCLSPTLDGDARIPRSYRLLLLAYHCLASHSPNGTFSHRSWDSGDRYPFDILEVDTNLEEEVYCAAFLSCWLCVFVLPIEPLSFIRANVFKMASIMAKGSRVILAPLVLSIIYRSLSQISLSDNLSTAQECFPTHYLFGWIGAYLYAKNTDTNSPYGPLMVRYHGKVKEKVYSPSDTRSTLHSCQLNKLFLSEDSHHSHRKHGKRKSILVGMHSSTLVFMSSGSSKRKRSSDSAAEDSNPKHTRGTRKETSSSCGSRVLPLVRSSLERAPVPTSTPSVIPDNVVREQVVEVSSSSNEHEHIELIDTEESPEYYYRGG</sequence>
<gene>
    <name evidence="3" type="ORF">LIER_34673</name>
</gene>
<dbReference type="Pfam" id="PF10536">
    <property type="entry name" value="PMD"/>
    <property type="match status" value="1"/>
</dbReference>
<dbReference type="PANTHER" id="PTHR36607:SF20">
    <property type="entry name" value="AMINOTRANSFERASE-LIKE PLANT MOBILE DOMAIN-CONTAINING PROTEIN"/>
    <property type="match status" value="1"/>
</dbReference>
<dbReference type="InterPro" id="IPR019557">
    <property type="entry name" value="AminoTfrase-like_pln_mobile"/>
</dbReference>
<dbReference type="Proteomes" id="UP001454036">
    <property type="component" value="Unassembled WGS sequence"/>
</dbReference>
<keyword evidence="4" id="KW-1185">Reference proteome</keyword>
<proteinExistence type="predicted"/>
<organism evidence="3 4">
    <name type="scientific">Lithospermum erythrorhizon</name>
    <name type="common">Purple gromwell</name>
    <name type="synonym">Lithospermum officinale var. erythrorhizon</name>
    <dbReference type="NCBI Taxonomy" id="34254"/>
    <lineage>
        <taxon>Eukaryota</taxon>
        <taxon>Viridiplantae</taxon>
        <taxon>Streptophyta</taxon>
        <taxon>Embryophyta</taxon>
        <taxon>Tracheophyta</taxon>
        <taxon>Spermatophyta</taxon>
        <taxon>Magnoliopsida</taxon>
        <taxon>eudicotyledons</taxon>
        <taxon>Gunneridae</taxon>
        <taxon>Pentapetalae</taxon>
        <taxon>asterids</taxon>
        <taxon>lamiids</taxon>
        <taxon>Boraginales</taxon>
        <taxon>Boraginaceae</taxon>
        <taxon>Boraginoideae</taxon>
        <taxon>Lithospermeae</taxon>
        <taxon>Lithospermum</taxon>
    </lineage>
</organism>